<feature type="transmembrane region" description="Helical" evidence="1">
    <location>
        <begin position="45"/>
        <end position="63"/>
    </location>
</feature>
<dbReference type="AlphaFoldDB" id="A0A7X1KPE7"/>
<protein>
    <submittedName>
        <fullName evidence="2">Retroviral-like aspartic protease family protein</fullName>
    </submittedName>
</protein>
<dbReference type="GO" id="GO:0006508">
    <property type="term" value="P:proteolysis"/>
    <property type="evidence" value="ECO:0007669"/>
    <property type="project" value="UniProtKB-KW"/>
</dbReference>
<dbReference type="PROSITE" id="PS00141">
    <property type="entry name" value="ASP_PROTEASE"/>
    <property type="match status" value="1"/>
</dbReference>
<dbReference type="SUPFAM" id="SSF50630">
    <property type="entry name" value="Acid proteases"/>
    <property type="match status" value="1"/>
</dbReference>
<dbReference type="Proteomes" id="UP000551327">
    <property type="component" value="Unassembled WGS sequence"/>
</dbReference>
<dbReference type="InterPro" id="IPR034122">
    <property type="entry name" value="Retropepsin-like_bacterial"/>
</dbReference>
<comment type="caution">
    <text evidence="2">The sequence shown here is derived from an EMBL/GenBank/DDBJ whole genome shotgun (WGS) entry which is preliminary data.</text>
</comment>
<evidence type="ECO:0000313" key="2">
    <source>
        <dbReference type="EMBL" id="MBC2668696.1"/>
    </source>
</evidence>
<sequence length="214" mass="22751">MDLAPLGQYLLSQPLLALALLAMALVLVGGLLRRVFPLLGGLIRGIGNVGLFGALLLTVMQIVRVNQTVDFGVPQLGLPTQQVSGRETRVPIARDGHFWVKATLNGTPQRFLVDTGATVTAISPEVAETARVTPQPMRQPILLRTANGTVPAQLVTIGEVRIGNVVARDLDAVVAPGLQGTSVLGMNFLSRLASWRVEGRTLILVPHHPQEDGG</sequence>
<dbReference type="InterPro" id="IPR011969">
    <property type="entry name" value="Clan_AA_Asp_peptidase_C"/>
</dbReference>
<proteinExistence type="predicted"/>
<dbReference type="InterPro" id="IPR001969">
    <property type="entry name" value="Aspartic_peptidase_AS"/>
</dbReference>
<keyword evidence="1" id="KW-0472">Membrane</keyword>
<keyword evidence="3" id="KW-1185">Reference proteome</keyword>
<organism evidence="2 3">
    <name type="scientific">Novosphingobium piscinae</name>
    <dbReference type="NCBI Taxonomy" id="1507448"/>
    <lineage>
        <taxon>Bacteria</taxon>
        <taxon>Pseudomonadati</taxon>
        <taxon>Pseudomonadota</taxon>
        <taxon>Alphaproteobacteria</taxon>
        <taxon>Sphingomonadales</taxon>
        <taxon>Sphingomonadaceae</taxon>
        <taxon>Novosphingobium</taxon>
    </lineage>
</organism>
<dbReference type="CDD" id="cd05483">
    <property type="entry name" value="retropepsin_like_bacteria"/>
    <property type="match status" value="1"/>
</dbReference>
<feature type="transmembrane region" description="Helical" evidence="1">
    <location>
        <begin position="15"/>
        <end position="33"/>
    </location>
</feature>
<name>A0A7X1KPE7_9SPHN</name>
<keyword evidence="1" id="KW-0812">Transmembrane</keyword>
<keyword evidence="2" id="KW-0645">Protease</keyword>
<keyword evidence="2" id="KW-0378">Hydrolase</keyword>
<dbReference type="RefSeq" id="WP_185678571.1">
    <property type="nucleotide sequence ID" value="NZ_JACLAX010000004.1"/>
</dbReference>
<dbReference type="Pfam" id="PF13975">
    <property type="entry name" value="gag-asp_proteas"/>
    <property type="match status" value="1"/>
</dbReference>
<evidence type="ECO:0000313" key="3">
    <source>
        <dbReference type="Proteomes" id="UP000551327"/>
    </source>
</evidence>
<dbReference type="GO" id="GO:0004190">
    <property type="term" value="F:aspartic-type endopeptidase activity"/>
    <property type="evidence" value="ECO:0007669"/>
    <property type="project" value="InterPro"/>
</dbReference>
<reference evidence="2 3" key="1">
    <citation type="submission" date="2020-08" db="EMBL/GenBank/DDBJ databases">
        <title>The genome sequence of type strain Novosphingobium piscinae KCTC 42194.</title>
        <authorList>
            <person name="Liu Y."/>
        </authorList>
    </citation>
    <scope>NUCLEOTIDE SEQUENCE [LARGE SCALE GENOMIC DNA]</scope>
    <source>
        <strain evidence="2 3">KCTC 42194</strain>
    </source>
</reference>
<gene>
    <name evidence="2" type="ORF">H7F53_06045</name>
</gene>
<dbReference type="Gene3D" id="2.40.70.10">
    <property type="entry name" value="Acid Proteases"/>
    <property type="match status" value="1"/>
</dbReference>
<keyword evidence="1" id="KW-1133">Transmembrane helix</keyword>
<dbReference type="InterPro" id="IPR021109">
    <property type="entry name" value="Peptidase_aspartic_dom_sf"/>
</dbReference>
<dbReference type="EMBL" id="JACLAX010000004">
    <property type="protein sequence ID" value="MBC2668696.1"/>
    <property type="molecule type" value="Genomic_DNA"/>
</dbReference>
<accession>A0A7X1KPE7</accession>
<dbReference type="NCBIfam" id="TIGR02281">
    <property type="entry name" value="clan_AA_DTGA"/>
    <property type="match status" value="1"/>
</dbReference>
<evidence type="ECO:0000256" key="1">
    <source>
        <dbReference type="SAM" id="Phobius"/>
    </source>
</evidence>